<feature type="transmembrane region" description="Helical" evidence="1">
    <location>
        <begin position="168"/>
        <end position="185"/>
    </location>
</feature>
<proteinExistence type="predicted"/>
<dbReference type="EMBL" id="KK853239">
    <property type="protein sequence ID" value="KDR09516.1"/>
    <property type="molecule type" value="Genomic_DNA"/>
</dbReference>
<dbReference type="InParanoid" id="A0A067QXN6"/>
<accession>A0A067QXN6</accession>
<dbReference type="Proteomes" id="UP000027135">
    <property type="component" value="Unassembled WGS sequence"/>
</dbReference>
<evidence type="ECO:0000256" key="1">
    <source>
        <dbReference type="SAM" id="Phobius"/>
    </source>
</evidence>
<gene>
    <name evidence="2" type="ORF">L798_00858</name>
</gene>
<evidence type="ECO:0000313" key="2">
    <source>
        <dbReference type="EMBL" id="KDR09516.1"/>
    </source>
</evidence>
<feature type="transmembrane region" description="Helical" evidence="1">
    <location>
        <begin position="128"/>
        <end position="148"/>
    </location>
</feature>
<organism evidence="2 3">
    <name type="scientific">Zootermopsis nevadensis</name>
    <name type="common">Dampwood termite</name>
    <dbReference type="NCBI Taxonomy" id="136037"/>
    <lineage>
        <taxon>Eukaryota</taxon>
        <taxon>Metazoa</taxon>
        <taxon>Ecdysozoa</taxon>
        <taxon>Arthropoda</taxon>
        <taxon>Hexapoda</taxon>
        <taxon>Insecta</taxon>
        <taxon>Pterygota</taxon>
        <taxon>Neoptera</taxon>
        <taxon>Polyneoptera</taxon>
        <taxon>Dictyoptera</taxon>
        <taxon>Blattodea</taxon>
        <taxon>Blattoidea</taxon>
        <taxon>Termitoidae</taxon>
        <taxon>Termopsidae</taxon>
        <taxon>Zootermopsis</taxon>
    </lineage>
</organism>
<keyword evidence="1" id="KW-0812">Transmembrane</keyword>
<feature type="transmembrane region" description="Helical" evidence="1">
    <location>
        <begin position="40"/>
        <end position="59"/>
    </location>
</feature>
<reference evidence="2 3" key="1">
    <citation type="journal article" date="2014" name="Nat. Commun.">
        <title>Molecular traces of alternative social organization in a termite genome.</title>
        <authorList>
            <person name="Terrapon N."/>
            <person name="Li C."/>
            <person name="Robertson H.M."/>
            <person name="Ji L."/>
            <person name="Meng X."/>
            <person name="Booth W."/>
            <person name="Chen Z."/>
            <person name="Childers C.P."/>
            <person name="Glastad K.M."/>
            <person name="Gokhale K."/>
            <person name="Gowin J."/>
            <person name="Gronenberg W."/>
            <person name="Hermansen R.A."/>
            <person name="Hu H."/>
            <person name="Hunt B.G."/>
            <person name="Huylmans A.K."/>
            <person name="Khalil S.M."/>
            <person name="Mitchell R.D."/>
            <person name="Munoz-Torres M.C."/>
            <person name="Mustard J.A."/>
            <person name="Pan H."/>
            <person name="Reese J.T."/>
            <person name="Scharf M.E."/>
            <person name="Sun F."/>
            <person name="Vogel H."/>
            <person name="Xiao J."/>
            <person name="Yang W."/>
            <person name="Yang Z."/>
            <person name="Yang Z."/>
            <person name="Zhou J."/>
            <person name="Zhu J."/>
            <person name="Brent C.S."/>
            <person name="Elsik C.G."/>
            <person name="Goodisman M.A."/>
            <person name="Liberles D.A."/>
            <person name="Roe R.M."/>
            <person name="Vargo E.L."/>
            <person name="Vilcinskas A."/>
            <person name="Wang J."/>
            <person name="Bornberg-Bauer E."/>
            <person name="Korb J."/>
            <person name="Zhang G."/>
            <person name="Liebig J."/>
        </authorList>
    </citation>
    <scope>NUCLEOTIDE SEQUENCE [LARGE SCALE GENOMIC DNA]</scope>
    <source>
        <tissue evidence="2">Whole organism</tissue>
    </source>
</reference>
<sequence length="199" mass="22864">MIHGETVSANVNSGQELMTNSILRSLYRRCKMIFQSISKIFCKLYIISFALMLLARQTYLLSVGDRQWLLLSNGEFVDPDWKVSPLQVFNSPPEPVMIINSEQSANYVIVNIITAVMMIWGTVMNIGVLVYPGLITVLVALLQDWTYVFHRNPFEDQVDIGEQTYHNFINVFVVILVAKSLLWYATIRCLRSRHNTVTR</sequence>
<keyword evidence="1" id="KW-0472">Membrane</keyword>
<name>A0A067QXN6_ZOONE</name>
<keyword evidence="1" id="KW-1133">Transmembrane helix</keyword>
<protein>
    <submittedName>
        <fullName evidence="2">Uncharacterized protein</fullName>
    </submittedName>
</protein>
<dbReference type="AlphaFoldDB" id="A0A067QXN6"/>
<evidence type="ECO:0000313" key="3">
    <source>
        <dbReference type="Proteomes" id="UP000027135"/>
    </source>
</evidence>
<keyword evidence="3" id="KW-1185">Reference proteome</keyword>
<feature type="transmembrane region" description="Helical" evidence="1">
    <location>
        <begin position="104"/>
        <end position="121"/>
    </location>
</feature>